<dbReference type="CDD" id="cd19498">
    <property type="entry name" value="RecA-like_HslU"/>
    <property type="match status" value="1"/>
</dbReference>
<reference evidence="11" key="2">
    <citation type="submission" date="2021-01" db="EMBL/GenBank/DDBJ databases">
        <authorList>
            <person name="Hahn C.R."/>
            <person name="Youssef N.H."/>
            <person name="Elshahed M."/>
        </authorList>
    </citation>
    <scope>NUCLEOTIDE SEQUENCE</scope>
    <source>
        <strain evidence="11">Zod_Metabat.24</strain>
    </source>
</reference>
<evidence type="ECO:0000256" key="5">
    <source>
        <dbReference type="ARBA" id="ARBA00022840"/>
    </source>
</evidence>
<comment type="caution">
    <text evidence="11">The sequence shown here is derived from an EMBL/GenBank/DDBJ whole genome shotgun (WGS) entry which is preliminary data.</text>
</comment>
<dbReference type="HAMAP" id="MF_00249">
    <property type="entry name" value="HslU"/>
    <property type="match status" value="1"/>
</dbReference>
<evidence type="ECO:0000256" key="2">
    <source>
        <dbReference type="ARBA" id="ARBA00009771"/>
    </source>
</evidence>
<dbReference type="Gene3D" id="1.10.8.60">
    <property type="match status" value="1"/>
</dbReference>
<evidence type="ECO:0000259" key="9">
    <source>
        <dbReference type="SMART" id="SM00382"/>
    </source>
</evidence>
<feature type="region of interest" description="Disordered" evidence="8">
    <location>
        <begin position="142"/>
        <end position="162"/>
    </location>
</feature>
<dbReference type="PANTHER" id="PTHR48102">
    <property type="entry name" value="ATP-DEPENDENT CLP PROTEASE ATP-BINDING SUBUNIT CLPX-LIKE, MITOCHONDRIAL-RELATED"/>
    <property type="match status" value="1"/>
</dbReference>
<evidence type="ECO:0000256" key="4">
    <source>
        <dbReference type="ARBA" id="ARBA00022741"/>
    </source>
</evidence>
<evidence type="ECO:0000256" key="6">
    <source>
        <dbReference type="ARBA" id="ARBA00023186"/>
    </source>
</evidence>
<dbReference type="AlphaFoldDB" id="A0A9D8KFA5"/>
<dbReference type="InterPro" id="IPR004491">
    <property type="entry name" value="HslU"/>
</dbReference>
<dbReference type="Pfam" id="PF00004">
    <property type="entry name" value="AAA"/>
    <property type="match status" value="1"/>
</dbReference>
<dbReference type="GO" id="GO:0005524">
    <property type="term" value="F:ATP binding"/>
    <property type="evidence" value="ECO:0007669"/>
    <property type="project" value="UniProtKB-UniRule"/>
</dbReference>
<evidence type="ECO:0000313" key="11">
    <source>
        <dbReference type="EMBL" id="MBN1572636.1"/>
    </source>
</evidence>
<dbReference type="FunFam" id="3.40.50.300:FF:000220">
    <property type="entry name" value="ATP-dependent protease ATPase subunit HslU"/>
    <property type="match status" value="1"/>
</dbReference>
<gene>
    <name evidence="7 11" type="primary">hslU</name>
    <name evidence="11" type="ORF">JW984_05495</name>
</gene>
<dbReference type="Proteomes" id="UP000809273">
    <property type="component" value="Unassembled WGS sequence"/>
</dbReference>
<evidence type="ECO:0000256" key="3">
    <source>
        <dbReference type="ARBA" id="ARBA00022490"/>
    </source>
</evidence>
<evidence type="ECO:0000313" key="12">
    <source>
        <dbReference type="Proteomes" id="UP000809273"/>
    </source>
</evidence>
<dbReference type="Gene3D" id="1.10.8.10">
    <property type="entry name" value="DNA helicase RuvA subunit, C-terminal domain"/>
    <property type="match status" value="1"/>
</dbReference>
<dbReference type="Pfam" id="PF07724">
    <property type="entry name" value="AAA_2"/>
    <property type="match status" value="1"/>
</dbReference>
<feature type="binding site" evidence="7">
    <location>
        <position position="18"/>
    </location>
    <ligand>
        <name>ATP</name>
        <dbReference type="ChEBI" id="CHEBI:30616"/>
    </ligand>
</feature>
<dbReference type="EMBL" id="JAFGIX010000027">
    <property type="protein sequence ID" value="MBN1572636.1"/>
    <property type="molecule type" value="Genomic_DNA"/>
</dbReference>
<feature type="binding site" evidence="7">
    <location>
        <position position="358"/>
    </location>
    <ligand>
        <name>ATP</name>
        <dbReference type="ChEBI" id="CHEBI:30616"/>
    </ligand>
</feature>
<comment type="subcellular location">
    <subcellularLocation>
        <location evidence="1 7">Cytoplasm</location>
    </subcellularLocation>
</comment>
<dbReference type="SUPFAM" id="SSF52540">
    <property type="entry name" value="P-loop containing nucleoside triphosphate hydrolases"/>
    <property type="match status" value="1"/>
</dbReference>
<evidence type="ECO:0000256" key="8">
    <source>
        <dbReference type="SAM" id="MobiDB-lite"/>
    </source>
</evidence>
<dbReference type="NCBIfam" id="NF003544">
    <property type="entry name" value="PRK05201.1"/>
    <property type="match status" value="1"/>
</dbReference>
<name>A0A9D8KFA5_9DELT</name>
<feature type="binding site" evidence="7">
    <location>
        <position position="293"/>
    </location>
    <ligand>
        <name>ATP</name>
        <dbReference type="ChEBI" id="CHEBI:30616"/>
    </ligand>
</feature>
<dbReference type="InterPro" id="IPR027417">
    <property type="entry name" value="P-loop_NTPase"/>
</dbReference>
<dbReference type="GO" id="GO:0036402">
    <property type="term" value="F:proteasome-activating activity"/>
    <property type="evidence" value="ECO:0007669"/>
    <property type="project" value="UniProtKB-UniRule"/>
</dbReference>
<keyword evidence="6 7" id="KW-0143">Chaperone</keyword>
<keyword evidence="11" id="KW-0645">Protease</keyword>
<accession>A0A9D8KFA5</accession>
<sequence length="480" mass="54257">MQTFTPREIVSELDRYIIGQNKAKRAVAIALRNRWRRMRVPEELRDEIAPKNIIMIGPTGVGKTEIARRLAKLSQAPFLKVEASKFTEVGYVGRDVESMIRDLVELAVNMVRAEEMEKVKVKAEELAEEKILDILLPKRRAPEGKPDLGFTPPDSGDDDTEDAEAGRFELVGEETQPPQLGSGDANSYEKTREKLKKLLREGKLDDRQLELETRERNIPMVEIFSASGIEEMDINIKDMFGNLFPGKTKKKKVKVKEAQNIIAAEEAQRLVDMDKVVGLAVKKVEESGIIFLDEIDKIAGRESAHGPDVSREGVQRDILPIVEGSSINTKYGIVKTDHILFIAAGAFHVSKPSDLIPELQGRFPLRVELDSLDKNDFVKILTEPKNALITQYMALMETESVTLQFNDDAIDEIARMAAQVNERSENIGARRLHTILEKLLDEVSFKAPELSKKKIKIDREYVQEKLKDIIEDQDLSKYIL</sequence>
<dbReference type="GO" id="GO:0043335">
    <property type="term" value="P:protein unfolding"/>
    <property type="evidence" value="ECO:0007669"/>
    <property type="project" value="UniProtKB-UniRule"/>
</dbReference>
<dbReference type="GO" id="GO:0008233">
    <property type="term" value="F:peptidase activity"/>
    <property type="evidence" value="ECO:0007669"/>
    <property type="project" value="UniProtKB-KW"/>
</dbReference>
<dbReference type="SMART" id="SM01086">
    <property type="entry name" value="ClpB_D2-small"/>
    <property type="match status" value="1"/>
</dbReference>
<keyword evidence="3 7" id="KW-0963">Cytoplasm</keyword>
<keyword evidence="11" id="KW-0378">Hydrolase</keyword>
<feature type="binding site" evidence="7">
    <location>
        <position position="430"/>
    </location>
    <ligand>
        <name>ATP</name>
        <dbReference type="ChEBI" id="CHEBI:30616"/>
    </ligand>
</feature>
<evidence type="ECO:0000259" key="10">
    <source>
        <dbReference type="SMART" id="SM01086"/>
    </source>
</evidence>
<dbReference type="InterPro" id="IPR019489">
    <property type="entry name" value="Clp_ATPase_C"/>
</dbReference>
<feature type="binding site" evidence="7">
    <location>
        <begin position="60"/>
        <end position="65"/>
    </location>
    <ligand>
        <name>ATP</name>
        <dbReference type="ChEBI" id="CHEBI:30616"/>
    </ligand>
</feature>
<evidence type="ECO:0000256" key="7">
    <source>
        <dbReference type="HAMAP-Rule" id="MF_00249"/>
    </source>
</evidence>
<reference evidence="11" key="1">
    <citation type="journal article" date="2021" name="Environ. Microbiol.">
        <title>Genomic characterization of three novel Desulfobacterota classes expand the metabolic and phylogenetic diversity of the phylum.</title>
        <authorList>
            <person name="Murphy C.L."/>
            <person name="Biggerstaff J."/>
            <person name="Eichhorn A."/>
            <person name="Ewing E."/>
            <person name="Shahan R."/>
            <person name="Soriano D."/>
            <person name="Stewart S."/>
            <person name="VanMol K."/>
            <person name="Walker R."/>
            <person name="Walters P."/>
            <person name="Elshahed M.S."/>
            <person name="Youssef N.H."/>
        </authorList>
    </citation>
    <scope>NUCLEOTIDE SEQUENCE</scope>
    <source>
        <strain evidence="11">Zod_Metabat.24</strain>
    </source>
</reference>
<evidence type="ECO:0000256" key="1">
    <source>
        <dbReference type="ARBA" id="ARBA00004496"/>
    </source>
</evidence>
<comment type="function">
    <text evidence="7">ATPase subunit of a proteasome-like degradation complex; this subunit has chaperone activity. The binding of ATP and its subsequent hydrolysis by HslU are essential for unfolding of protein substrates subsequently hydrolyzed by HslV. HslU recognizes the N-terminal part of its protein substrates and unfolds these before they are guided to HslV for hydrolysis.</text>
</comment>
<keyword evidence="5 7" id="KW-0067">ATP-binding</keyword>
<dbReference type="InterPro" id="IPR003593">
    <property type="entry name" value="AAA+_ATPase"/>
</dbReference>
<dbReference type="PANTHER" id="PTHR48102:SF3">
    <property type="entry name" value="ATP-DEPENDENT PROTEASE ATPASE SUBUNIT HSLU"/>
    <property type="match status" value="1"/>
</dbReference>
<dbReference type="FunFam" id="3.40.50.300:FF:000213">
    <property type="entry name" value="ATP-dependent protease ATPase subunit HslU"/>
    <property type="match status" value="1"/>
</dbReference>
<dbReference type="InterPro" id="IPR003959">
    <property type="entry name" value="ATPase_AAA_core"/>
</dbReference>
<dbReference type="GO" id="GO:0016887">
    <property type="term" value="F:ATP hydrolysis activity"/>
    <property type="evidence" value="ECO:0007669"/>
    <property type="project" value="InterPro"/>
</dbReference>
<organism evidence="11 12">
    <name type="scientific">Candidatus Zymogenus saltonus</name>
    <dbReference type="NCBI Taxonomy" id="2844893"/>
    <lineage>
        <taxon>Bacteria</taxon>
        <taxon>Deltaproteobacteria</taxon>
        <taxon>Candidatus Zymogenia</taxon>
        <taxon>Candidatus Zymogeniales</taxon>
        <taxon>Candidatus Zymogenaceae</taxon>
        <taxon>Candidatus Zymogenus</taxon>
    </lineage>
</organism>
<comment type="similarity">
    <text evidence="2 7">Belongs to the ClpX chaperone family. HslU subfamily.</text>
</comment>
<dbReference type="GO" id="GO:0009376">
    <property type="term" value="C:HslUV protease complex"/>
    <property type="evidence" value="ECO:0007669"/>
    <property type="project" value="UniProtKB-UniRule"/>
</dbReference>
<feature type="domain" description="Clp ATPase C-terminal" evidence="10">
    <location>
        <begin position="372"/>
        <end position="466"/>
    </location>
</feature>
<dbReference type="InterPro" id="IPR050052">
    <property type="entry name" value="ATP-dep_Clp_protease_ClpX"/>
</dbReference>
<proteinExistence type="inferred from homology"/>
<comment type="subunit">
    <text evidence="7">A double ring-shaped homohexamer of HslV is capped on each side by a ring-shaped HslU homohexamer. The assembly of the HslU/HslV complex is dependent on binding of ATP.</text>
</comment>
<dbReference type="NCBIfam" id="TIGR00390">
    <property type="entry name" value="hslU"/>
    <property type="match status" value="1"/>
</dbReference>
<protein>
    <recommendedName>
        <fullName evidence="7">ATP-dependent protease ATPase subunit HslU</fullName>
    </recommendedName>
    <alternativeName>
        <fullName evidence="7">Unfoldase HslU</fullName>
    </alternativeName>
</protein>
<feature type="domain" description="AAA+ ATPase" evidence="9">
    <location>
        <begin position="49"/>
        <end position="369"/>
    </location>
</feature>
<dbReference type="Gene3D" id="3.40.50.300">
    <property type="entry name" value="P-loop containing nucleotide triphosphate hydrolases"/>
    <property type="match status" value="2"/>
</dbReference>
<keyword evidence="4 7" id="KW-0547">Nucleotide-binding</keyword>
<dbReference type="SMART" id="SM00382">
    <property type="entry name" value="AAA"/>
    <property type="match status" value="1"/>
</dbReference>